<sequence>MISCSPTPGSIIKAAILAQIHNDLPCFKGDHAALGLFMYTDQLDADLTALPCLIEQLRQNCGLNASWLLGSPGRTLTRLIAANLRYASPDRAAVIFAAVEQSLRYGHAYCLCGVSEVSKLFVNRARAIAREIHKMLGFIRFQPAPDGALVARPKLFHDTADLILRKFAGRYPKQRLVLLLDDRALALENRRLFTVPAADYLPHIAVDRFSQAWETYYQSQYIATRKNIALAKRVIPKKYWDWLAEGKILAREAST</sequence>
<organism evidence="2 3">
    <name type="scientific">Thermosinus carboxydivorans Nor1</name>
    <dbReference type="NCBI Taxonomy" id="401526"/>
    <lineage>
        <taxon>Bacteria</taxon>
        <taxon>Bacillati</taxon>
        <taxon>Bacillota</taxon>
        <taxon>Negativicutes</taxon>
        <taxon>Selenomonadales</taxon>
        <taxon>Sporomusaceae</taxon>
        <taxon>Thermosinus</taxon>
    </lineage>
</organism>
<gene>
    <name evidence="2" type="ORF">TcarDRAFT_2685</name>
</gene>
<dbReference type="RefSeq" id="WP_007288202.1">
    <property type="nucleotide sequence ID" value="NZ_AAWL01000001.1"/>
</dbReference>
<evidence type="ECO:0000313" key="2">
    <source>
        <dbReference type="EMBL" id="EAX48996.1"/>
    </source>
</evidence>
<dbReference type="InterPro" id="IPR025404">
    <property type="entry name" value="DUF4130"/>
</dbReference>
<evidence type="ECO:0000313" key="3">
    <source>
        <dbReference type="Proteomes" id="UP000005139"/>
    </source>
</evidence>
<name>A1HMF6_9FIRM</name>
<dbReference type="Proteomes" id="UP000005139">
    <property type="component" value="Unassembled WGS sequence"/>
</dbReference>
<keyword evidence="3" id="KW-1185">Reference proteome</keyword>
<feature type="domain" description="DUF4130" evidence="1">
    <location>
        <begin position="90"/>
        <end position="245"/>
    </location>
</feature>
<dbReference type="EMBL" id="AAWL01000001">
    <property type="protein sequence ID" value="EAX48996.1"/>
    <property type="molecule type" value="Genomic_DNA"/>
</dbReference>
<dbReference type="AlphaFoldDB" id="A1HMF6"/>
<evidence type="ECO:0000259" key="1">
    <source>
        <dbReference type="Pfam" id="PF13566"/>
    </source>
</evidence>
<reference evidence="2 3" key="1">
    <citation type="submission" date="2007-01" db="EMBL/GenBank/DDBJ databases">
        <title>Annotation of the draft genome assembly of Thermosinus carboxydivorans Nor1.</title>
        <authorList>
            <consortium name="US DOE Joint Genome Institute (JGI-ORNL)"/>
            <person name="Larimer F."/>
            <person name="Land M."/>
            <person name="Hauser L."/>
        </authorList>
    </citation>
    <scope>NUCLEOTIDE SEQUENCE [LARGE SCALE GENOMIC DNA]</scope>
    <source>
        <strain evidence="2 3">Nor1</strain>
    </source>
</reference>
<reference evidence="2 3" key="2">
    <citation type="submission" date="2007-01" db="EMBL/GenBank/DDBJ databases">
        <title>Sequencing of the draft genome and assembly of Thermosinus carboxydivorans Nor1.</title>
        <authorList>
            <consortium name="US DOE Joint Genome Institute (JGI-PGF)"/>
            <person name="Copeland A."/>
            <person name="Lucas S."/>
            <person name="Lapidus A."/>
            <person name="Barry K."/>
            <person name="Glavina del Rio T."/>
            <person name="Dalin E."/>
            <person name="Tice H."/>
            <person name="Bruce D."/>
            <person name="Pitluck S."/>
            <person name="Richardson P."/>
        </authorList>
    </citation>
    <scope>NUCLEOTIDE SEQUENCE [LARGE SCALE GENOMIC DNA]</scope>
    <source>
        <strain evidence="2 3">Nor1</strain>
    </source>
</reference>
<protein>
    <recommendedName>
        <fullName evidence="1">DUF4130 domain-containing protein</fullName>
    </recommendedName>
</protein>
<dbReference type="eggNOG" id="COG0583">
    <property type="taxonomic scope" value="Bacteria"/>
</dbReference>
<comment type="caution">
    <text evidence="2">The sequence shown here is derived from an EMBL/GenBank/DDBJ whole genome shotgun (WGS) entry which is preliminary data.</text>
</comment>
<dbReference type="Pfam" id="PF13566">
    <property type="entry name" value="DUF4130"/>
    <property type="match status" value="1"/>
</dbReference>
<accession>A1HMF6</accession>
<proteinExistence type="predicted"/>